<evidence type="ECO:0000256" key="1">
    <source>
        <dbReference type="ARBA" id="ARBA00022729"/>
    </source>
</evidence>
<feature type="domain" description="BON" evidence="2">
    <location>
        <begin position="2"/>
        <end position="70"/>
    </location>
</feature>
<dbReference type="SMART" id="SM00749">
    <property type="entry name" value="BON"/>
    <property type="match status" value="3"/>
</dbReference>
<feature type="domain" description="BON" evidence="2">
    <location>
        <begin position="77"/>
        <end position="145"/>
    </location>
</feature>
<dbReference type="Gene3D" id="3.30.1340.30">
    <property type="match status" value="3"/>
</dbReference>
<organism evidence="3 4">
    <name type="scientific">Rhodanobacter humi</name>
    <dbReference type="NCBI Taxonomy" id="1888173"/>
    <lineage>
        <taxon>Bacteria</taxon>
        <taxon>Pseudomonadati</taxon>
        <taxon>Pseudomonadota</taxon>
        <taxon>Gammaproteobacteria</taxon>
        <taxon>Lysobacterales</taxon>
        <taxon>Rhodanobacteraceae</taxon>
        <taxon>Rhodanobacter</taxon>
    </lineage>
</organism>
<dbReference type="InterPro" id="IPR007055">
    <property type="entry name" value="BON_dom"/>
</dbReference>
<keyword evidence="1" id="KW-0732">Signal</keyword>
<dbReference type="PANTHER" id="PTHR34606">
    <property type="entry name" value="BON DOMAIN-CONTAINING PROTEIN"/>
    <property type="match status" value="1"/>
</dbReference>
<accession>A0ABV4AVR5</accession>
<dbReference type="InterPro" id="IPR014004">
    <property type="entry name" value="Transpt-assoc_nodulatn_dom_bac"/>
</dbReference>
<evidence type="ECO:0000313" key="4">
    <source>
        <dbReference type="Proteomes" id="UP001562159"/>
    </source>
</evidence>
<dbReference type="Pfam" id="PF04972">
    <property type="entry name" value="BON"/>
    <property type="match status" value="3"/>
</dbReference>
<dbReference type="Proteomes" id="UP001562159">
    <property type="component" value="Unassembled WGS sequence"/>
</dbReference>
<sequence>MTDKELRQLVIDELEFEPSIDAADIGVAAEDGVVTLSGHVADYVQKTAAERAAWRVRGVRGIAQEIEVRLASDKKQNDDEIAQRALSILAWNTTIPSRDLRVQVSRGWVTLSGSVNWNFQRRAAENEVRKLGGVTGVTNNIKLPTEVQARDLKQRIQEALKRHAEIEAGAVHVDVRADGTVRIDGHVDNWSEMQAVERAVWSAPGVRVVEDNLIFH</sequence>
<dbReference type="EMBL" id="JBGBPY010000001">
    <property type="protein sequence ID" value="MEY2184308.1"/>
    <property type="molecule type" value="Genomic_DNA"/>
</dbReference>
<evidence type="ECO:0000313" key="3">
    <source>
        <dbReference type="EMBL" id="MEY2184308.1"/>
    </source>
</evidence>
<dbReference type="PANTHER" id="PTHR34606:SF4">
    <property type="entry name" value="OUTER MEMBRANE LIPOPROTEIN DOLP"/>
    <property type="match status" value="1"/>
</dbReference>
<name>A0ABV4AVR5_9GAMM</name>
<gene>
    <name evidence="3" type="ORF">AB7878_18000</name>
</gene>
<dbReference type="PROSITE" id="PS50914">
    <property type="entry name" value="BON"/>
    <property type="match status" value="3"/>
</dbReference>
<reference evidence="3 4" key="1">
    <citation type="submission" date="2024-07" db="EMBL/GenBank/DDBJ databases">
        <title>Molecular mechanisms and environmental adaptations of flagellar loss and biofilm growth of Rhodanobacter under environmental stress.</title>
        <authorList>
            <person name="Chen M."/>
        </authorList>
    </citation>
    <scope>NUCLEOTIDE SEQUENCE [LARGE SCALE GENOMIC DNA]</scope>
    <source>
        <strain evidence="3 4">RS22</strain>
    </source>
</reference>
<protein>
    <submittedName>
        <fullName evidence="3">BON domain-containing protein</fullName>
    </submittedName>
</protein>
<evidence type="ECO:0000259" key="2">
    <source>
        <dbReference type="PROSITE" id="PS50914"/>
    </source>
</evidence>
<proteinExistence type="predicted"/>
<feature type="domain" description="BON" evidence="2">
    <location>
        <begin position="148"/>
        <end position="216"/>
    </location>
</feature>
<keyword evidence="4" id="KW-1185">Reference proteome</keyword>
<comment type="caution">
    <text evidence="3">The sequence shown here is derived from an EMBL/GenBank/DDBJ whole genome shotgun (WGS) entry which is preliminary data.</text>
</comment>
<dbReference type="InterPro" id="IPR051686">
    <property type="entry name" value="Lipoprotein_DolP"/>
</dbReference>